<comment type="caution">
    <text evidence="2">The sequence shown here is derived from an EMBL/GenBank/DDBJ whole genome shotgun (WGS) entry which is preliminary data.</text>
</comment>
<name>A0AAE0HN72_9PEZI</name>
<dbReference type="AlphaFoldDB" id="A0AAE0HN72"/>
<evidence type="ECO:0000256" key="1">
    <source>
        <dbReference type="SAM" id="MobiDB-lite"/>
    </source>
</evidence>
<dbReference type="EMBL" id="JAUEPN010000002">
    <property type="protein sequence ID" value="KAK3299619.1"/>
    <property type="molecule type" value="Genomic_DNA"/>
</dbReference>
<keyword evidence="3" id="KW-1185">Reference proteome</keyword>
<dbReference type="Proteomes" id="UP001278766">
    <property type="component" value="Unassembled WGS sequence"/>
</dbReference>
<dbReference type="RefSeq" id="XP_062663133.1">
    <property type="nucleotide sequence ID" value="XM_062797684.1"/>
</dbReference>
<proteinExistence type="predicted"/>
<feature type="region of interest" description="Disordered" evidence="1">
    <location>
        <begin position="45"/>
        <end position="65"/>
    </location>
</feature>
<feature type="region of interest" description="Disordered" evidence="1">
    <location>
        <begin position="149"/>
        <end position="187"/>
    </location>
</feature>
<gene>
    <name evidence="2" type="ORF">B0H64DRAFT_102739</name>
</gene>
<reference evidence="2" key="1">
    <citation type="journal article" date="2023" name="Mol. Phylogenet. Evol.">
        <title>Genome-scale phylogeny and comparative genomics of the fungal order Sordariales.</title>
        <authorList>
            <person name="Hensen N."/>
            <person name="Bonometti L."/>
            <person name="Westerberg I."/>
            <person name="Brannstrom I.O."/>
            <person name="Guillou S."/>
            <person name="Cros-Aarteil S."/>
            <person name="Calhoun S."/>
            <person name="Haridas S."/>
            <person name="Kuo A."/>
            <person name="Mondo S."/>
            <person name="Pangilinan J."/>
            <person name="Riley R."/>
            <person name="LaButti K."/>
            <person name="Andreopoulos B."/>
            <person name="Lipzen A."/>
            <person name="Chen C."/>
            <person name="Yan M."/>
            <person name="Daum C."/>
            <person name="Ng V."/>
            <person name="Clum A."/>
            <person name="Steindorff A."/>
            <person name="Ohm R.A."/>
            <person name="Martin F."/>
            <person name="Silar P."/>
            <person name="Natvig D.O."/>
            <person name="Lalanne C."/>
            <person name="Gautier V."/>
            <person name="Ament-Velasquez S.L."/>
            <person name="Kruys A."/>
            <person name="Hutchinson M.I."/>
            <person name="Powell A.J."/>
            <person name="Barry K."/>
            <person name="Miller A.N."/>
            <person name="Grigoriev I.V."/>
            <person name="Debuchy R."/>
            <person name="Gladieux P."/>
            <person name="Hiltunen Thoren M."/>
            <person name="Johannesson H."/>
        </authorList>
    </citation>
    <scope>NUCLEOTIDE SEQUENCE</scope>
    <source>
        <strain evidence="2">CBS 168.71</strain>
    </source>
</reference>
<dbReference type="GeneID" id="87834632"/>
<organism evidence="2 3">
    <name type="scientific">Chaetomium fimeti</name>
    <dbReference type="NCBI Taxonomy" id="1854472"/>
    <lineage>
        <taxon>Eukaryota</taxon>
        <taxon>Fungi</taxon>
        <taxon>Dikarya</taxon>
        <taxon>Ascomycota</taxon>
        <taxon>Pezizomycotina</taxon>
        <taxon>Sordariomycetes</taxon>
        <taxon>Sordariomycetidae</taxon>
        <taxon>Sordariales</taxon>
        <taxon>Chaetomiaceae</taxon>
        <taxon>Chaetomium</taxon>
    </lineage>
</organism>
<protein>
    <submittedName>
        <fullName evidence="2">Uncharacterized protein</fullName>
    </submittedName>
</protein>
<evidence type="ECO:0000313" key="3">
    <source>
        <dbReference type="Proteomes" id="UP001278766"/>
    </source>
</evidence>
<accession>A0AAE0HN72</accession>
<evidence type="ECO:0000313" key="2">
    <source>
        <dbReference type="EMBL" id="KAK3299619.1"/>
    </source>
</evidence>
<sequence length="211" mass="23976">MRILVTTSIGFVTESDFRWRMPKILGILQFLGPQHNLGTLKVRESGVAPGRQPRRRHADQRRRCDEDPADFRTRFVLPGNKLCRKRPRGRLPIRRSVQPARPNAAPRISASRCQMSITTVGWGEALRAGRRGIGRTLPTEERSTQVWRANGTAGRKERGKRRKGSVRRHMGVKGVRSSSSRLLDPGRRSARCSLTRHPGPVHWNHITQIGY</sequence>
<feature type="compositionally biased region" description="Basic residues" evidence="1">
    <location>
        <begin position="157"/>
        <end position="171"/>
    </location>
</feature>
<reference evidence="2" key="2">
    <citation type="submission" date="2023-06" db="EMBL/GenBank/DDBJ databases">
        <authorList>
            <consortium name="Lawrence Berkeley National Laboratory"/>
            <person name="Haridas S."/>
            <person name="Hensen N."/>
            <person name="Bonometti L."/>
            <person name="Westerberg I."/>
            <person name="Brannstrom I.O."/>
            <person name="Guillou S."/>
            <person name="Cros-Aarteil S."/>
            <person name="Calhoun S."/>
            <person name="Kuo A."/>
            <person name="Mondo S."/>
            <person name="Pangilinan J."/>
            <person name="Riley R."/>
            <person name="Labutti K."/>
            <person name="Andreopoulos B."/>
            <person name="Lipzen A."/>
            <person name="Chen C."/>
            <person name="Yanf M."/>
            <person name="Daum C."/>
            <person name="Ng V."/>
            <person name="Clum A."/>
            <person name="Steindorff A."/>
            <person name="Ohm R."/>
            <person name="Martin F."/>
            <person name="Silar P."/>
            <person name="Natvig D."/>
            <person name="Lalanne C."/>
            <person name="Gautier V."/>
            <person name="Ament-Velasquez S.L."/>
            <person name="Kruys A."/>
            <person name="Hutchinson M.I."/>
            <person name="Powell A.J."/>
            <person name="Barry K."/>
            <person name="Miller A.N."/>
            <person name="Grigoriev I.V."/>
            <person name="Debuchy R."/>
            <person name="Gladieux P."/>
            <person name="Thoren M.H."/>
            <person name="Johannesson H."/>
        </authorList>
    </citation>
    <scope>NUCLEOTIDE SEQUENCE</scope>
    <source>
        <strain evidence="2">CBS 168.71</strain>
    </source>
</reference>